<dbReference type="EMBL" id="JAATJN010000001">
    <property type="protein sequence ID" value="NJC57332.1"/>
    <property type="molecule type" value="Genomic_DNA"/>
</dbReference>
<dbReference type="AlphaFoldDB" id="A0A846S7F9"/>
<gene>
    <name evidence="1" type="ORF">BKA07_002367</name>
</gene>
<evidence type="ECO:0000313" key="2">
    <source>
        <dbReference type="Proteomes" id="UP000576792"/>
    </source>
</evidence>
<organism evidence="1 2">
    <name type="scientific">Brevibacterium marinum</name>
    <dbReference type="NCBI Taxonomy" id="418643"/>
    <lineage>
        <taxon>Bacteria</taxon>
        <taxon>Bacillati</taxon>
        <taxon>Actinomycetota</taxon>
        <taxon>Actinomycetes</taxon>
        <taxon>Micrococcales</taxon>
        <taxon>Brevibacteriaceae</taxon>
        <taxon>Brevibacterium</taxon>
    </lineage>
</organism>
<evidence type="ECO:0000313" key="1">
    <source>
        <dbReference type="EMBL" id="NJC57332.1"/>
    </source>
</evidence>
<protein>
    <submittedName>
        <fullName evidence="1">Uncharacterized protein</fullName>
    </submittedName>
</protein>
<name>A0A846S7F9_9MICO</name>
<accession>A0A846S7F9</accession>
<keyword evidence="2" id="KW-1185">Reference proteome</keyword>
<proteinExistence type="predicted"/>
<reference evidence="1 2" key="1">
    <citation type="submission" date="2020-03" db="EMBL/GenBank/DDBJ databases">
        <title>Sequencing the genomes of 1000 actinobacteria strains.</title>
        <authorList>
            <person name="Klenk H.-P."/>
        </authorList>
    </citation>
    <scope>NUCLEOTIDE SEQUENCE [LARGE SCALE GENOMIC DNA]</scope>
    <source>
        <strain evidence="1 2">DSM 18964</strain>
    </source>
</reference>
<sequence>MTPVPTSIREDLAAIAANRGIGDAAYSAK</sequence>
<comment type="caution">
    <text evidence="1">The sequence shown here is derived from an EMBL/GenBank/DDBJ whole genome shotgun (WGS) entry which is preliminary data.</text>
</comment>
<dbReference type="Proteomes" id="UP000576792">
    <property type="component" value="Unassembled WGS sequence"/>
</dbReference>